<evidence type="ECO:0000256" key="2">
    <source>
        <dbReference type="SAM" id="SignalP"/>
    </source>
</evidence>
<evidence type="ECO:0000313" key="5">
    <source>
        <dbReference type="Proteomes" id="UP000005667"/>
    </source>
</evidence>
<dbReference type="KEGG" id="ali:AZOLI_2591"/>
<keyword evidence="2" id="KW-0732">Signal</keyword>
<proteinExistence type="predicted"/>
<dbReference type="STRING" id="862719.AZOLI_2591"/>
<dbReference type="SUPFAM" id="SSF88874">
    <property type="entry name" value="Receptor-binding domain of short tail fibre protein gp12"/>
    <property type="match status" value="1"/>
</dbReference>
<organism evidence="4 5">
    <name type="scientific">Azospirillum lipoferum (strain 4B)</name>
    <dbReference type="NCBI Taxonomy" id="862719"/>
    <lineage>
        <taxon>Bacteria</taxon>
        <taxon>Pseudomonadati</taxon>
        <taxon>Pseudomonadota</taxon>
        <taxon>Alphaproteobacteria</taxon>
        <taxon>Rhodospirillales</taxon>
        <taxon>Azospirillaceae</taxon>
        <taxon>Azospirillum</taxon>
    </lineage>
</organism>
<protein>
    <recommendedName>
        <fullName evidence="3">Phage tail collar domain-containing protein</fullName>
    </recommendedName>
</protein>
<dbReference type="OrthoDB" id="9810174at2"/>
<dbReference type="InterPro" id="IPR011083">
    <property type="entry name" value="Phage_tail_collar_dom"/>
</dbReference>
<keyword evidence="5" id="KW-1185">Reference proteome</keyword>
<evidence type="ECO:0000313" key="4">
    <source>
        <dbReference type="EMBL" id="CBS87788.1"/>
    </source>
</evidence>
<name>G7Z300_AZOL4</name>
<feature type="signal peptide" evidence="2">
    <location>
        <begin position="1"/>
        <end position="21"/>
    </location>
</feature>
<dbReference type="InterPro" id="IPR037053">
    <property type="entry name" value="Phage_tail_collar_dom_sf"/>
</dbReference>
<dbReference type="Proteomes" id="UP000005667">
    <property type="component" value="Chromosome"/>
</dbReference>
<dbReference type="EMBL" id="FQ311868">
    <property type="protein sequence ID" value="CBS87788.1"/>
    <property type="molecule type" value="Genomic_DNA"/>
</dbReference>
<feature type="domain" description="Phage tail collar" evidence="3">
    <location>
        <begin position="11"/>
        <end position="68"/>
    </location>
</feature>
<sequence>MTTCSCLVPTGALLAFGGAIAPAGYLLCDGSAVDRTTYSDLFAVLGTSFGAGDGATSFNLPDLRGRVPAGKDDMGGTAANRLTSTGSNIAGTTLGASGGAETHTLTTAQMPNHYHSVYPHAGYVLPSSGTRGAGSEDPYATSNVSSSATSSVGGGQQHNNTQPSLITTYIIKA</sequence>
<dbReference type="AlphaFoldDB" id="G7Z300"/>
<feature type="chain" id="PRO_5003506614" description="Phage tail collar domain-containing protein" evidence="2">
    <location>
        <begin position="22"/>
        <end position="173"/>
    </location>
</feature>
<evidence type="ECO:0000256" key="1">
    <source>
        <dbReference type="SAM" id="MobiDB-lite"/>
    </source>
</evidence>
<dbReference type="Pfam" id="PF07484">
    <property type="entry name" value="Collar"/>
    <property type="match status" value="1"/>
</dbReference>
<gene>
    <name evidence="4" type="ordered locus">AZOLI_2591</name>
</gene>
<dbReference type="Gene3D" id="3.90.1340.10">
    <property type="entry name" value="Phage tail collar domain"/>
    <property type="match status" value="1"/>
</dbReference>
<feature type="region of interest" description="Disordered" evidence="1">
    <location>
        <begin position="128"/>
        <end position="161"/>
    </location>
</feature>
<dbReference type="RefSeq" id="WP_014248772.1">
    <property type="nucleotide sequence ID" value="NC_016622.1"/>
</dbReference>
<evidence type="ECO:0000259" key="3">
    <source>
        <dbReference type="Pfam" id="PF07484"/>
    </source>
</evidence>
<accession>G7Z300</accession>
<reference evidence="5" key="1">
    <citation type="journal article" date="2011" name="PLoS Genet.">
        <title>Azospirillum genomes reveal transition of bacteria from aquatic to terrestrial environments.</title>
        <authorList>
            <person name="Wisniewski-Dye F."/>
            <person name="Borziak K."/>
            <person name="Khalsa-Moyers G."/>
            <person name="Alexandre G."/>
            <person name="Sukharnikov L.O."/>
            <person name="Wuichet K."/>
            <person name="Hurst G.B."/>
            <person name="McDonald W.H."/>
            <person name="Robertson J.S."/>
            <person name="Barbe V."/>
            <person name="Calteau A."/>
            <person name="Rouy Z."/>
            <person name="Mangenot S."/>
            <person name="Prigent-Combaret C."/>
            <person name="Normand P."/>
            <person name="Boyer M."/>
            <person name="Siguier P."/>
            <person name="Dessaux Y."/>
            <person name="Elmerich C."/>
            <person name="Condemine G."/>
            <person name="Krishnen G."/>
            <person name="Kennedy I."/>
            <person name="Paterson A.H."/>
            <person name="Gonzalez V."/>
            <person name="Mavingui P."/>
            <person name="Zhulin I.B."/>
        </authorList>
    </citation>
    <scope>NUCLEOTIDE SEQUENCE [LARGE SCALE GENOMIC DNA]</scope>
    <source>
        <strain evidence="5">4B</strain>
    </source>
</reference>
<feature type="compositionally biased region" description="Low complexity" evidence="1">
    <location>
        <begin position="140"/>
        <end position="151"/>
    </location>
</feature>
<dbReference type="HOGENOM" id="CLU_087872_1_1_5"/>